<dbReference type="RefSeq" id="WP_187686146.1">
    <property type="nucleotide sequence ID" value="NZ_AP023396.1"/>
</dbReference>
<dbReference type="Pfam" id="PF19901">
    <property type="entry name" value="DUF6374"/>
    <property type="match status" value="1"/>
</dbReference>
<evidence type="ECO:0000313" key="1">
    <source>
        <dbReference type="EMBL" id="BCK52422.1"/>
    </source>
</evidence>
<protein>
    <submittedName>
        <fullName evidence="1">Uncharacterized protein</fullName>
    </submittedName>
</protein>
<reference evidence="1 2" key="1">
    <citation type="submission" date="2020-08" db="EMBL/GenBank/DDBJ databases">
        <title>Genome Sequencing of Nocardia wallacei strain FMUON74 and assembly.</title>
        <authorList>
            <person name="Toyokawa M."/>
            <person name="Uesaka K."/>
        </authorList>
    </citation>
    <scope>NUCLEOTIDE SEQUENCE [LARGE SCALE GENOMIC DNA]</scope>
    <source>
        <strain evidence="1 2">FMUON74</strain>
    </source>
</reference>
<proteinExistence type="predicted"/>
<dbReference type="EMBL" id="AP023396">
    <property type="protein sequence ID" value="BCK52422.1"/>
    <property type="molecule type" value="Genomic_DNA"/>
</dbReference>
<keyword evidence="2" id="KW-1185">Reference proteome</keyword>
<dbReference type="Proteomes" id="UP000516173">
    <property type="component" value="Chromosome"/>
</dbReference>
<gene>
    <name evidence="1" type="ORF">NWFMUON74_01940</name>
</gene>
<name>A0A7G1KBA2_9NOCA</name>
<dbReference type="AlphaFoldDB" id="A0A7G1KBA2"/>
<sequence>MPLDRHIQFAQLWLEQVRDHLASAAATSSPLTAEQLSVMSGKVTEGLRVFTELAATTTNEVPLGKEKPLTWSSR</sequence>
<dbReference type="GeneID" id="80344827"/>
<evidence type="ECO:0000313" key="2">
    <source>
        <dbReference type="Proteomes" id="UP000516173"/>
    </source>
</evidence>
<accession>A0A7G1KBA2</accession>
<organism evidence="1 2">
    <name type="scientific">Nocardia wallacei</name>
    <dbReference type="NCBI Taxonomy" id="480035"/>
    <lineage>
        <taxon>Bacteria</taxon>
        <taxon>Bacillati</taxon>
        <taxon>Actinomycetota</taxon>
        <taxon>Actinomycetes</taxon>
        <taxon>Mycobacteriales</taxon>
        <taxon>Nocardiaceae</taxon>
        <taxon>Nocardia</taxon>
    </lineage>
</organism>
<dbReference type="InterPro" id="IPR045954">
    <property type="entry name" value="DUF6374"/>
</dbReference>
<dbReference type="KEGG" id="nwl:NWFMUON74_01940"/>